<proteinExistence type="predicted"/>
<reference evidence="2" key="1">
    <citation type="submission" date="2018-11" db="EMBL/GenBank/DDBJ databases">
        <authorList>
            <consortium name="Pathogen Informatics"/>
        </authorList>
    </citation>
    <scope>NUCLEOTIDE SEQUENCE</scope>
</reference>
<evidence type="ECO:0000313" key="3">
    <source>
        <dbReference type="Proteomes" id="UP000784294"/>
    </source>
</evidence>
<name>A0A3S5AP33_9PLAT</name>
<feature type="signal peptide" evidence="1">
    <location>
        <begin position="1"/>
        <end position="34"/>
    </location>
</feature>
<feature type="chain" id="PRO_5018550632" evidence="1">
    <location>
        <begin position="35"/>
        <end position="118"/>
    </location>
</feature>
<comment type="caution">
    <text evidence="2">The sequence shown here is derived from an EMBL/GenBank/DDBJ whole genome shotgun (WGS) entry which is preliminary data.</text>
</comment>
<dbReference type="EMBL" id="CAAALY010247439">
    <property type="protein sequence ID" value="VEL34324.1"/>
    <property type="molecule type" value="Genomic_DNA"/>
</dbReference>
<evidence type="ECO:0000256" key="1">
    <source>
        <dbReference type="SAM" id="SignalP"/>
    </source>
</evidence>
<keyword evidence="3" id="KW-1185">Reference proteome</keyword>
<accession>A0A3S5AP33</accession>
<gene>
    <name evidence="2" type="ORF">PXEA_LOCUS27764</name>
</gene>
<dbReference type="AlphaFoldDB" id="A0A3S5AP33"/>
<dbReference type="Proteomes" id="UP000784294">
    <property type="component" value="Unassembled WGS sequence"/>
</dbReference>
<keyword evidence="1" id="KW-0732">Signal</keyword>
<organism evidence="2 3">
    <name type="scientific">Protopolystoma xenopodis</name>
    <dbReference type="NCBI Taxonomy" id="117903"/>
    <lineage>
        <taxon>Eukaryota</taxon>
        <taxon>Metazoa</taxon>
        <taxon>Spiralia</taxon>
        <taxon>Lophotrochozoa</taxon>
        <taxon>Platyhelminthes</taxon>
        <taxon>Monogenea</taxon>
        <taxon>Polyopisthocotylea</taxon>
        <taxon>Polystomatidea</taxon>
        <taxon>Polystomatidae</taxon>
        <taxon>Protopolystoma</taxon>
    </lineage>
</organism>
<sequence>MSLGPTRSLVPSSAIAVFVLYCLLFCLLARQATAGPSQTSNEERKIQLGLMLLKNTVQEYVISYFIRWTPTDSLRQVMRNIYHKLQANKSPEPRGVLVDLGKTIVHMSIVKSPLYVGA</sequence>
<protein>
    <submittedName>
        <fullName evidence="2">Uncharacterized protein</fullName>
    </submittedName>
</protein>
<evidence type="ECO:0000313" key="2">
    <source>
        <dbReference type="EMBL" id="VEL34324.1"/>
    </source>
</evidence>